<protein>
    <submittedName>
        <fullName evidence="5">Serine/threonine protein kinase</fullName>
    </submittedName>
</protein>
<evidence type="ECO:0000259" key="4">
    <source>
        <dbReference type="PROSITE" id="PS50011"/>
    </source>
</evidence>
<dbReference type="GO" id="GO:0005524">
    <property type="term" value="F:ATP binding"/>
    <property type="evidence" value="ECO:0007669"/>
    <property type="project" value="UniProtKB-KW"/>
</dbReference>
<dbReference type="AlphaFoldDB" id="A0A6H1U670"/>
<evidence type="ECO:0000256" key="2">
    <source>
        <dbReference type="ARBA" id="ARBA00022840"/>
    </source>
</evidence>
<reference evidence="5 6" key="1">
    <citation type="submission" date="2020-04" db="EMBL/GenBank/DDBJ databases">
        <authorList>
            <person name="Basu S."/>
            <person name="Maruthanayagam V."/>
            <person name="Chakraborty S."/>
            <person name="Pramanik A."/>
            <person name="Mukherjee J."/>
            <person name="Brink B."/>
        </authorList>
    </citation>
    <scope>NUCLEOTIDE SEQUENCE [LARGE SCALE GENOMIC DNA]</scope>
    <source>
        <strain evidence="5 6">AP17</strain>
    </source>
</reference>
<dbReference type="Pfam" id="PF00069">
    <property type="entry name" value="Pkinase"/>
    <property type="match status" value="1"/>
</dbReference>
<accession>A0A6H1U670</accession>
<dbReference type="EMBL" id="CP051167">
    <property type="protein sequence ID" value="QIZ73926.1"/>
    <property type="molecule type" value="Genomic_DNA"/>
</dbReference>
<dbReference type="KEGG" id="oxy:HCG48_24165"/>
<keyword evidence="6" id="KW-1185">Reference proteome</keyword>
<name>A0A6H1U670_9CYAN</name>
<keyword evidence="2" id="KW-0067">ATP-binding</keyword>
<dbReference type="SMART" id="SM00220">
    <property type="entry name" value="S_TKc"/>
    <property type="match status" value="1"/>
</dbReference>
<dbReference type="Proteomes" id="UP000500857">
    <property type="component" value="Chromosome"/>
</dbReference>
<keyword evidence="1" id="KW-0547">Nucleotide-binding</keyword>
<gene>
    <name evidence="5" type="ORF">HCG48_24165</name>
</gene>
<dbReference type="CDD" id="cd14014">
    <property type="entry name" value="STKc_PknB_like"/>
    <property type="match status" value="1"/>
</dbReference>
<dbReference type="PROSITE" id="PS50011">
    <property type="entry name" value="PROTEIN_KINASE_DOM"/>
    <property type="match status" value="1"/>
</dbReference>
<keyword evidence="5" id="KW-0418">Kinase</keyword>
<evidence type="ECO:0000256" key="3">
    <source>
        <dbReference type="SAM" id="Phobius"/>
    </source>
</evidence>
<dbReference type="PANTHER" id="PTHR24363:SF7">
    <property type="entry name" value="SERINE_THREONINE-PROTEIN KINASE-LIKE PROTEIN E"/>
    <property type="match status" value="1"/>
</dbReference>
<dbReference type="GO" id="GO:0004674">
    <property type="term" value="F:protein serine/threonine kinase activity"/>
    <property type="evidence" value="ECO:0007669"/>
    <property type="project" value="UniProtKB-KW"/>
</dbReference>
<evidence type="ECO:0000313" key="6">
    <source>
        <dbReference type="Proteomes" id="UP000500857"/>
    </source>
</evidence>
<feature type="transmembrane region" description="Helical" evidence="3">
    <location>
        <begin position="340"/>
        <end position="358"/>
    </location>
</feature>
<feature type="domain" description="Protein kinase" evidence="4">
    <location>
        <begin position="12"/>
        <end position="273"/>
    </location>
</feature>
<feature type="transmembrane region" description="Helical" evidence="3">
    <location>
        <begin position="364"/>
        <end position="381"/>
    </location>
</feature>
<keyword evidence="3" id="KW-0812">Transmembrane</keyword>
<dbReference type="InterPro" id="IPR000719">
    <property type="entry name" value="Prot_kinase_dom"/>
</dbReference>
<dbReference type="PANTHER" id="PTHR24363">
    <property type="entry name" value="SERINE/THREONINE PROTEIN KINASE"/>
    <property type="match status" value="1"/>
</dbReference>
<keyword evidence="3" id="KW-0472">Membrane</keyword>
<dbReference type="SUPFAM" id="SSF56112">
    <property type="entry name" value="Protein kinase-like (PK-like)"/>
    <property type="match status" value="1"/>
</dbReference>
<evidence type="ECO:0000313" key="5">
    <source>
        <dbReference type="EMBL" id="QIZ73926.1"/>
    </source>
</evidence>
<dbReference type="Gene3D" id="1.10.510.10">
    <property type="entry name" value="Transferase(Phosphotransferase) domain 1"/>
    <property type="match status" value="1"/>
</dbReference>
<dbReference type="InterPro" id="IPR008271">
    <property type="entry name" value="Ser/Thr_kinase_AS"/>
</dbReference>
<sequence length="480" mass="54294">MLKPESVLQERYQLKQPLSDNPGRQTWLAEDLHSSDSVVVKLLVWGGSKQWEAFKLFEREAKVLQNLDHPRIPRYRDYFFLDEHRFWSALVQDYIPGASLMELLDRGKKFSETQVREIAIAVLDILTYLHQLNPPVLHRDIKPSNIILGEDEAVYLVDFGAVQDRAAIEGSSFTVVGTYGYTPLEQFGGQAVPASDLYALGATLIHLLVGIAPAELLQKDLRLDFRDRVSRTLSPTFLDWLEMLVEPQLDRRLSSTQEAIAALETPGAIAPYTPSAIDWSNLTEIHLKESQRQLAIRIPEPGLKIMEWGKTAIDRVKETIESAIASLQESLSASDVAAQLLVYILIGIGLLTLLSLLLQVAVGVFPLLIFVALFASFSDYFEGTQVLLDRDRDRFEIQHKRLGLNYRTESGVLSEIEEVSIFYDNRRFVMGVELLTRSPDEAIGEYYFGQSGRKLSEQECLGLAKEIRDWLEIDPSETEP</sequence>
<keyword evidence="5" id="KW-0723">Serine/threonine-protein kinase</keyword>
<evidence type="ECO:0000256" key="1">
    <source>
        <dbReference type="ARBA" id="ARBA00022741"/>
    </source>
</evidence>
<organism evidence="5 6">
    <name type="scientific">Oxynema aestuarii AP17</name>
    <dbReference type="NCBI Taxonomy" id="2064643"/>
    <lineage>
        <taxon>Bacteria</taxon>
        <taxon>Bacillati</taxon>
        <taxon>Cyanobacteriota</taxon>
        <taxon>Cyanophyceae</taxon>
        <taxon>Oscillatoriophycideae</taxon>
        <taxon>Oscillatoriales</taxon>
        <taxon>Oscillatoriaceae</taxon>
        <taxon>Oxynema</taxon>
        <taxon>Oxynema aestuarii</taxon>
    </lineage>
</organism>
<keyword evidence="3" id="KW-1133">Transmembrane helix</keyword>
<dbReference type="InterPro" id="IPR011009">
    <property type="entry name" value="Kinase-like_dom_sf"/>
</dbReference>
<proteinExistence type="predicted"/>
<dbReference type="PROSITE" id="PS00108">
    <property type="entry name" value="PROTEIN_KINASE_ST"/>
    <property type="match status" value="1"/>
</dbReference>
<keyword evidence="5" id="KW-0808">Transferase</keyword>